<evidence type="ECO:0000313" key="1">
    <source>
        <dbReference type="EMBL" id="BDT62226.1"/>
    </source>
</evidence>
<protein>
    <submittedName>
        <fullName evidence="1">Uncharacterized protein</fullName>
    </submittedName>
</protein>
<dbReference type="EMBL" id="LC738873">
    <property type="protein sequence ID" value="BDT62226.1"/>
    <property type="molecule type" value="Genomic_DNA"/>
</dbReference>
<name>A0A9C7F074_9VIRU</name>
<sequence length="249" mass="28715">MVPGLRMYTRRNLSIWLFMSSILLLYSHQANGRYYHKTIKLDPTTTYNITIRRNPDGENKRIIAACGFCDSYRLKGYTLKACDPSAQDPSTQKGCGPSNQLHFTKEKQRETRHCQCKSEASGDEPNVILQHVKISLSYDTESNTADEEFLYVLNFDSMTLIRAPFAWNVHHSIGQEEDFLRWIMKWLWSNEVKGISCAFRSHRLSVDTVTTDDDDDDDNDDDDNDDFDADAVLGTYDYLCDCNIRSFTL</sequence>
<accession>A0A9C7F074</accession>
<reference evidence="1" key="1">
    <citation type="submission" date="2022-10" db="EMBL/GenBank/DDBJ databases">
        <title>Genome sequences of endogenous nimaviruses in decapod crustaceans.</title>
        <authorList>
            <person name="Kawato S."/>
            <person name="Nozaki R."/>
            <person name="Kondo H."/>
            <person name="Hirono I."/>
        </authorList>
    </citation>
    <scope>NUCLEOTIDE SEQUENCE</scope>
    <source>
        <strain evidence="1">Kagawa2020</strain>
    </source>
</reference>
<organism evidence="1">
    <name type="scientific">Penaeus semisulcatus majanivirus</name>
    <dbReference type="NCBI Taxonomy" id="2984274"/>
    <lineage>
        <taxon>Viruses</taxon>
        <taxon>Viruses incertae sedis</taxon>
        <taxon>Naldaviricetes</taxon>
        <taxon>Nimaviridae</taxon>
    </lineage>
</organism>
<proteinExistence type="predicted"/>